<dbReference type="PANTHER" id="PTHR34384:SF5">
    <property type="entry name" value="L-2,3-DIAMINOPROPANOATE--CITRATE LIGASE"/>
    <property type="match status" value="1"/>
</dbReference>
<dbReference type="GO" id="GO:0016881">
    <property type="term" value="F:acid-amino acid ligase activity"/>
    <property type="evidence" value="ECO:0007669"/>
    <property type="project" value="UniProtKB-ARBA"/>
</dbReference>
<dbReference type="InterPro" id="IPR007310">
    <property type="entry name" value="Aerobactin_biosyn_IucA/IucC_N"/>
</dbReference>
<dbReference type="EMBL" id="FOJO01000026">
    <property type="protein sequence ID" value="SFA60017.1"/>
    <property type="molecule type" value="Genomic_DNA"/>
</dbReference>
<dbReference type="RefSeq" id="WP_052081685.1">
    <property type="nucleotide sequence ID" value="NZ_FOJO01000026.1"/>
</dbReference>
<sequence>MDALLARRVAETHSLQAVLNGVLREFDTGSTITRHGRHFCFLALGSDVLEIEVTYRSATGWHRFGQIRLCRDDVWRAAAFDDVLDFVIRLIYPEPASHLHCAALLDRMRSSCAGIAQALSERAPRSSGPAGSSAADPDDPFLAAEQAAVFGHFMHPAPKSRAGMTSAEAEIYMPEFGRGFALHYFLARLDAVREWSATDRLPSHLFSALADDMGIQLPDGYALLPAHPLQARYIRATGAADAWIADGRLVDLGRRGPAFFATSSVRSVYAPGLSYMLKFSIPVQLTNSWRVTRPHELVEGPMMAALASAWDLRAAEPNFHLVDDWASLAVRGLESDRGGFETIIRANPCQDSPSPLVQVAGLTADPRPGRPSLLARVIADTAASGAIGLPAAARLWFRCYLDHVVRPLIRFYSRFGIAFEAHQQNMLIALHNGLPVAGYFRDSQGYYIEESLCAAASQATALAASCRNLFYPADEIRTRFGYYLMANQVFGIVARLGVDGLLPERDTLAMIRDALQRTHDECGARGRAFIATLLADEIAVKANFQTRSDDLDELMVAGERAIYLRIPNPLASAGALHVAA</sequence>
<evidence type="ECO:0000313" key="5">
    <source>
        <dbReference type="Proteomes" id="UP000182312"/>
    </source>
</evidence>
<evidence type="ECO:0000256" key="1">
    <source>
        <dbReference type="ARBA" id="ARBA00007832"/>
    </source>
</evidence>
<gene>
    <name evidence="4" type="ORF">SAMN04487972_12615</name>
</gene>
<feature type="domain" description="Aerobactin siderophore biosynthesis IucA/IucC-like C-terminal" evidence="3">
    <location>
        <begin position="395"/>
        <end position="553"/>
    </location>
</feature>
<name>A0A1I0U866_9RHOB</name>
<proteinExistence type="inferred from homology"/>
<dbReference type="AlphaFoldDB" id="A0A1I0U866"/>
<dbReference type="InterPro" id="IPR037455">
    <property type="entry name" value="LucA/IucC-like"/>
</dbReference>
<reference evidence="4 5" key="1">
    <citation type="submission" date="2016-10" db="EMBL/GenBank/DDBJ databases">
        <authorList>
            <person name="de Groot N.N."/>
        </authorList>
    </citation>
    <scope>NUCLEOTIDE SEQUENCE [LARGE SCALE GENOMIC DNA]</scope>
    <source>
        <strain evidence="4 5">CGMCC 1.6117</strain>
    </source>
</reference>
<dbReference type="OrthoDB" id="495728at2"/>
<feature type="domain" description="Aerobactin siderophore biosynthesis IucA/IucC N-terminal" evidence="2">
    <location>
        <begin position="141"/>
        <end position="362"/>
    </location>
</feature>
<dbReference type="InterPro" id="IPR022770">
    <property type="entry name" value="IucA/IucC-like_C"/>
</dbReference>
<dbReference type="Pfam" id="PF04183">
    <property type="entry name" value="IucA_IucC"/>
    <property type="match status" value="1"/>
</dbReference>
<accession>A0A1I0U866</accession>
<dbReference type="Proteomes" id="UP000182312">
    <property type="component" value="Unassembled WGS sequence"/>
</dbReference>
<dbReference type="Gene3D" id="1.10.510.40">
    <property type="match status" value="1"/>
</dbReference>
<evidence type="ECO:0000313" key="4">
    <source>
        <dbReference type="EMBL" id="SFA60017.1"/>
    </source>
</evidence>
<evidence type="ECO:0000259" key="2">
    <source>
        <dbReference type="Pfam" id="PF04183"/>
    </source>
</evidence>
<dbReference type="Pfam" id="PF06276">
    <property type="entry name" value="FhuF"/>
    <property type="match status" value="1"/>
</dbReference>
<comment type="similarity">
    <text evidence="1">Belongs to the IucA/IucC family.</text>
</comment>
<dbReference type="PANTHER" id="PTHR34384">
    <property type="entry name" value="L-2,3-DIAMINOPROPANOATE--CITRATE LIGASE"/>
    <property type="match status" value="1"/>
</dbReference>
<organism evidence="4 5">
    <name type="scientific">Paracoccus halophilus</name>
    <dbReference type="NCBI Taxonomy" id="376733"/>
    <lineage>
        <taxon>Bacteria</taxon>
        <taxon>Pseudomonadati</taxon>
        <taxon>Pseudomonadota</taxon>
        <taxon>Alphaproteobacteria</taxon>
        <taxon>Rhodobacterales</taxon>
        <taxon>Paracoccaceae</taxon>
        <taxon>Paracoccus</taxon>
    </lineage>
</organism>
<dbReference type="GO" id="GO:0019290">
    <property type="term" value="P:siderophore biosynthetic process"/>
    <property type="evidence" value="ECO:0007669"/>
    <property type="project" value="InterPro"/>
</dbReference>
<evidence type="ECO:0000259" key="3">
    <source>
        <dbReference type="Pfam" id="PF06276"/>
    </source>
</evidence>
<protein>
    <submittedName>
        <fullName evidence="4">Siderophore synthetase component</fullName>
    </submittedName>
</protein>